<evidence type="ECO:0000256" key="11">
    <source>
        <dbReference type="ARBA" id="ARBA00023273"/>
    </source>
</evidence>
<feature type="compositionally biased region" description="Low complexity" evidence="14">
    <location>
        <begin position="142"/>
        <end position="151"/>
    </location>
</feature>
<keyword evidence="13" id="KW-0175">Coiled coil</keyword>
<keyword evidence="11" id="KW-0966">Cell projection</keyword>
<keyword evidence="9" id="KW-0007">Acetylation</keyword>
<proteinExistence type="inferred from homology"/>
<reference evidence="16" key="1">
    <citation type="submission" date="2021-01" db="EMBL/GenBank/DDBJ databases">
        <authorList>
            <person name="Li R."/>
            <person name="Bekaert M."/>
        </authorList>
    </citation>
    <scope>NUCLEOTIDE SEQUENCE</scope>
    <source>
        <strain evidence="16">Farmed</strain>
    </source>
</reference>
<dbReference type="AlphaFoldDB" id="A0A812BF52"/>
<dbReference type="InterPro" id="IPR015404">
    <property type="entry name" value="Vps5_C"/>
</dbReference>
<feature type="domain" description="PX" evidence="15">
    <location>
        <begin position="169"/>
        <end position="297"/>
    </location>
</feature>
<dbReference type="Gene3D" id="3.30.1520.10">
    <property type="entry name" value="Phox-like domain"/>
    <property type="match status" value="1"/>
</dbReference>
<evidence type="ECO:0000256" key="2">
    <source>
        <dbReference type="ARBA" id="ARBA00004469"/>
    </source>
</evidence>
<dbReference type="Pfam" id="PF09325">
    <property type="entry name" value="Vps5"/>
    <property type="match status" value="1"/>
</dbReference>
<feature type="region of interest" description="Disordered" evidence="14">
    <location>
        <begin position="66"/>
        <end position="151"/>
    </location>
</feature>
<dbReference type="GO" id="GO:0035091">
    <property type="term" value="F:phosphatidylinositol binding"/>
    <property type="evidence" value="ECO:0007669"/>
    <property type="project" value="InterPro"/>
</dbReference>
<keyword evidence="8" id="KW-0653">Protein transport</keyword>
<dbReference type="CDD" id="cd07623">
    <property type="entry name" value="BAR_SNX1_2"/>
    <property type="match status" value="1"/>
</dbReference>
<evidence type="ECO:0000256" key="5">
    <source>
        <dbReference type="ARBA" id="ARBA00022448"/>
    </source>
</evidence>
<evidence type="ECO:0000313" key="17">
    <source>
        <dbReference type="Proteomes" id="UP000597762"/>
    </source>
</evidence>
<dbReference type="PANTHER" id="PTHR10555">
    <property type="entry name" value="SORTING NEXIN"/>
    <property type="match status" value="1"/>
</dbReference>
<dbReference type="GO" id="GO:0031901">
    <property type="term" value="C:early endosome membrane"/>
    <property type="evidence" value="ECO:0007669"/>
    <property type="project" value="UniProtKB-SubCell"/>
</dbReference>
<keyword evidence="17" id="KW-1185">Reference proteome</keyword>
<keyword evidence="6" id="KW-0597">Phosphoprotein</keyword>
<evidence type="ECO:0000256" key="6">
    <source>
        <dbReference type="ARBA" id="ARBA00022553"/>
    </source>
</evidence>
<dbReference type="PANTHER" id="PTHR10555:SF170">
    <property type="entry name" value="FI18122P1"/>
    <property type="match status" value="1"/>
</dbReference>
<dbReference type="OrthoDB" id="271164at2759"/>
<dbReference type="FunFam" id="1.20.1270.60:FF:000012">
    <property type="entry name" value="Sorting nexin 2"/>
    <property type="match status" value="1"/>
</dbReference>
<evidence type="ECO:0000256" key="4">
    <source>
        <dbReference type="ARBA" id="ARBA00020435"/>
    </source>
</evidence>
<name>A0A812BF52_ACAPH</name>
<feature type="compositionally biased region" description="Polar residues" evidence="14">
    <location>
        <begin position="78"/>
        <end position="92"/>
    </location>
</feature>
<evidence type="ECO:0000256" key="13">
    <source>
        <dbReference type="SAM" id="Coils"/>
    </source>
</evidence>
<sequence>MADEREPPPFEEYYSIKDEDDLFADASETKKEEPASLVLNDESNGPASLPDTKLKTEDLFAGGTEIALDSEPEMIPSETPTDAQPAGSTLPTLESGGTEVKLDSDAEETETPPGAQPAGSSLPSVVSESSRADEEPPRVGITHTSTTSTAMSATAIKQAKDEIEEEDPYSIEIKVCEPQRMGDGMGAYIVYKVITKTNIPAFRKSTMTVLRRFSDFLGLHEKLALKYIHLGRIVPPAPEKSVIGMTKIKMNKEESGSVEFIERRRLALERFLVRTSAHPVLRMDPDFRDFLEQDGDLPRATSTSALSGAGVMRLFHRVGDAVEKITYKMDETDEWFEEKQQQIESLDTQLQKLHRSVEALVQHRRELSMTTGQFAKSAAMLGNAEEHTALSRALSQLAETEEKVEQLHKEQADEDYYVISELLKDYINMIQSVKEVFHERVKCYRNWKDAEVMLARKRENKARLEMAHKTDKVPQAQQEITEWEQKVEKGQEDFEKISDMIRKEVKRFEVCRVTDFKTVVISYLEHLMETQQKLIKHWEAFLPEAKAIV</sequence>
<comment type="similarity">
    <text evidence="3">Belongs to the sorting nexin family.</text>
</comment>
<dbReference type="PROSITE" id="PS50195">
    <property type="entry name" value="PX"/>
    <property type="match status" value="1"/>
</dbReference>
<gene>
    <name evidence="16" type="ORF">SPHA_15637</name>
</gene>
<evidence type="ECO:0000256" key="7">
    <source>
        <dbReference type="ARBA" id="ARBA00022753"/>
    </source>
</evidence>
<accession>A0A812BF52</accession>
<dbReference type="InterPro" id="IPR036871">
    <property type="entry name" value="PX_dom_sf"/>
</dbReference>
<dbReference type="SMART" id="SM00312">
    <property type="entry name" value="PX"/>
    <property type="match status" value="1"/>
</dbReference>
<keyword evidence="10" id="KW-0472">Membrane</keyword>
<feature type="region of interest" description="Disordered" evidence="14">
    <location>
        <begin position="25"/>
        <end position="53"/>
    </location>
</feature>
<dbReference type="GO" id="GO:0005829">
    <property type="term" value="C:cytosol"/>
    <property type="evidence" value="ECO:0007669"/>
    <property type="project" value="GOC"/>
</dbReference>
<evidence type="ECO:0000256" key="12">
    <source>
        <dbReference type="ARBA" id="ARBA00045620"/>
    </source>
</evidence>
<evidence type="ECO:0000256" key="3">
    <source>
        <dbReference type="ARBA" id="ARBA00010883"/>
    </source>
</evidence>
<dbReference type="Pfam" id="PF00787">
    <property type="entry name" value="PX"/>
    <property type="match status" value="1"/>
</dbReference>
<comment type="subcellular location">
    <subcellularLocation>
        <location evidence="1">Cell projection</location>
    </subcellularLocation>
    <subcellularLocation>
        <location evidence="2">Early endosome membrane</location>
        <topology evidence="2">Peripheral membrane protein</topology>
        <orientation evidence="2">Cytoplasmic side</orientation>
    </subcellularLocation>
</comment>
<feature type="compositionally biased region" description="Low complexity" evidence="14">
    <location>
        <begin position="120"/>
        <end position="129"/>
    </location>
</feature>
<dbReference type="GO" id="GO:0034498">
    <property type="term" value="P:early endosome to Golgi transport"/>
    <property type="evidence" value="ECO:0007669"/>
    <property type="project" value="TreeGrafter"/>
</dbReference>
<keyword evidence="7" id="KW-0967">Endosome</keyword>
<dbReference type="InterPro" id="IPR027267">
    <property type="entry name" value="AH/BAR_dom_sf"/>
</dbReference>
<evidence type="ECO:0000259" key="15">
    <source>
        <dbReference type="PROSITE" id="PS50195"/>
    </source>
</evidence>
<dbReference type="EMBL" id="CAHIKZ030000546">
    <property type="protein sequence ID" value="CAE1225179.1"/>
    <property type="molecule type" value="Genomic_DNA"/>
</dbReference>
<dbReference type="SUPFAM" id="SSF103657">
    <property type="entry name" value="BAR/IMD domain-like"/>
    <property type="match status" value="1"/>
</dbReference>
<comment type="function">
    <text evidence="12">Involved in several stages of intracellular trafficking. Interacts with membranes containing phosphatidylinositol 3-phosphate (PtdIns(3P)) or phosphatidylinositol 3,5-bisphosphate (PtdIns(3,5)P2). Acts in part as component of the retromer membrane-deforming SNX-BAR subcomplex. The SNX-BAR retromer mediates retrograde transport of cargo proteins from endosomes to the trans-Golgi network (TGN) and is involved in endosome-to-plasma membrane transport for cargo protein recycling. The SNX-BAR subcomplex functions to deform the donor membrane into a tubular profile called endosome-to-TGN transport carrier (ETC). Can sense membrane curvature and has in vitro vesicle-to-membrane remodeling activity. Required for retrograde endosome-to-TGN transport of TGN38. Promotes KALRN- and RHOG-dependent but retromer-independent membrane remodeling such as lamellipodium formation; the function is dependent on GEF activity of KALRN.</text>
</comment>
<keyword evidence="5" id="KW-0813">Transport</keyword>
<evidence type="ECO:0000256" key="10">
    <source>
        <dbReference type="ARBA" id="ARBA00023136"/>
    </source>
</evidence>
<evidence type="ECO:0000256" key="1">
    <source>
        <dbReference type="ARBA" id="ARBA00004316"/>
    </source>
</evidence>
<dbReference type="Gene3D" id="1.20.1270.60">
    <property type="entry name" value="Arfaptin homology (AH) domain/BAR domain"/>
    <property type="match status" value="1"/>
</dbReference>
<dbReference type="GO" id="GO:0015031">
    <property type="term" value="P:protein transport"/>
    <property type="evidence" value="ECO:0007669"/>
    <property type="project" value="UniProtKB-KW"/>
</dbReference>
<evidence type="ECO:0000256" key="14">
    <source>
        <dbReference type="SAM" id="MobiDB-lite"/>
    </source>
</evidence>
<organism evidence="16 17">
    <name type="scientific">Acanthosepion pharaonis</name>
    <name type="common">Pharaoh cuttlefish</name>
    <name type="synonym">Sepia pharaonis</name>
    <dbReference type="NCBI Taxonomy" id="158019"/>
    <lineage>
        <taxon>Eukaryota</taxon>
        <taxon>Metazoa</taxon>
        <taxon>Spiralia</taxon>
        <taxon>Lophotrochozoa</taxon>
        <taxon>Mollusca</taxon>
        <taxon>Cephalopoda</taxon>
        <taxon>Coleoidea</taxon>
        <taxon>Decapodiformes</taxon>
        <taxon>Sepiida</taxon>
        <taxon>Sepiina</taxon>
        <taxon>Sepiidae</taxon>
        <taxon>Acanthosepion</taxon>
    </lineage>
</organism>
<feature type="coiled-coil region" evidence="13">
    <location>
        <begin position="466"/>
        <end position="493"/>
    </location>
</feature>
<evidence type="ECO:0000313" key="16">
    <source>
        <dbReference type="EMBL" id="CAE1225179.1"/>
    </source>
</evidence>
<protein>
    <recommendedName>
        <fullName evidence="4">Sorting nexin-2</fullName>
    </recommendedName>
</protein>
<dbReference type="GO" id="GO:0042995">
    <property type="term" value="C:cell projection"/>
    <property type="evidence" value="ECO:0007669"/>
    <property type="project" value="UniProtKB-SubCell"/>
</dbReference>
<evidence type="ECO:0000256" key="8">
    <source>
        <dbReference type="ARBA" id="ARBA00022927"/>
    </source>
</evidence>
<dbReference type="CDD" id="cd06859">
    <property type="entry name" value="PX_SNX1_2_like"/>
    <property type="match status" value="1"/>
</dbReference>
<dbReference type="FunFam" id="3.30.1520.10:FF:000016">
    <property type="entry name" value="Sorting nexin 2"/>
    <property type="match status" value="1"/>
</dbReference>
<dbReference type="Proteomes" id="UP000597762">
    <property type="component" value="Unassembled WGS sequence"/>
</dbReference>
<evidence type="ECO:0000256" key="9">
    <source>
        <dbReference type="ARBA" id="ARBA00022990"/>
    </source>
</evidence>
<dbReference type="SUPFAM" id="SSF64268">
    <property type="entry name" value="PX domain"/>
    <property type="match status" value="1"/>
</dbReference>
<comment type="caution">
    <text evidence="16">The sequence shown here is derived from an EMBL/GenBank/DDBJ whole genome shotgun (WGS) entry which is preliminary data.</text>
</comment>
<dbReference type="InterPro" id="IPR001683">
    <property type="entry name" value="PX_dom"/>
</dbReference>